<organism evidence="1 2">
    <name type="scientific">Streblomastix strix</name>
    <dbReference type="NCBI Taxonomy" id="222440"/>
    <lineage>
        <taxon>Eukaryota</taxon>
        <taxon>Metamonada</taxon>
        <taxon>Preaxostyla</taxon>
        <taxon>Oxymonadida</taxon>
        <taxon>Streblomastigidae</taxon>
        <taxon>Streblomastix</taxon>
    </lineage>
</organism>
<reference evidence="1 2" key="1">
    <citation type="submission" date="2019-03" db="EMBL/GenBank/DDBJ databases">
        <title>Single cell metagenomics reveals metabolic interactions within the superorganism composed of flagellate Streblomastix strix and complex community of Bacteroidetes bacteria on its surface.</title>
        <authorList>
            <person name="Treitli S.C."/>
            <person name="Kolisko M."/>
            <person name="Husnik F."/>
            <person name="Keeling P."/>
            <person name="Hampl V."/>
        </authorList>
    </citation>
    <scope>NUCLEOTIDE SEQUENCE [LARGE SCALE GENOMIC DNA]</scope>
    <source>
        <strain evidence="1">ST1C</strain>
    </source>
</reference>
<protein>
    <submittedName>
        <fullName evidence="1">Uncharacterized protein</fullName>
    </submittedName>
</protein>
<dbReference type="EMBL" id="SNRW01009123">
    <property type="protein sequence ID" value="KAA6378470.1"/>
    <property type="molecule type" value="Genomic_DNA"/>
</dbReference>
<evidence type="ECO:0000313" key="2">
    <source>
        <dbReference type="Proteomes" id="UP000324800"/>
    </source>
</evidence>
<dbReference type="AlphaFoldDB" id="A0A5J4V7T0"/>
<dbReference type="Proteomes" id="UP000324800">
    <property type="component" value="Unassembled WGS sequence"/>
</dbReference>
<proteinExistence type="predicted"/>
<sequence>MKWNIPFIWKVSQVPGLIFANVKFYIFMEKVVESNKQLSYELVTELKSERLWILSLCQWGGGLLAQKELLKKQKFVSNVLSRALGTGGGCEEESQQMNNRAIMMIMEFATLLREGDCDTPAQPKLLKKFEEQLINSGVEQEMEAHLFRRPRIGDWTFINTYQTKKWLLLYR</sequence>
<accession>A0A5J4V7T0</accession>
<evidence type="ECO:0000313" key="1">
    <source>
        <dbReference type="EMBL" id="KAA6378470.1"/>
    </source>
</evidence>
<gene>
    <name evidence="1" type="ORF">EZS28_026004</name>
</gene>
<name>A0A5J4V7T0_9EUKA</name>
<comment type="caution">
    <text evidence="1">The sequence shown here is derived from an EMBL/GenBank/DDBJ whole genome shotgun (WGS) entry which is preliminary data.</text>
</comment>